<dbReference type="Pfam" id="PF00583">
    <property type="entry name" value="Acetyltransf_1"/>
    <property type="match status" value="1"/>
</dbReference>
<dbReference type="Gene3D" id="3.40.630.30">
    <property type="match status" value="1"/>
</dbReference>
<dbReference type="SUPFAM" id="SSF55729">
    <property type="entry name" value="Acyl-CoA N-acyltransferases (Nat)"/>
    <property type="match status" value="1"/>
</dbReference>
<sequence length="159" mass="18192">MYQSILVCKKIFAIFFVKHWGSTQMVVSSGIYDCAELEGFVYMKTNQIHGLVTYVIRDEEVEIISLDSLIENSGIGSHLLHAVEEIGMQHGVKQLIVITTNDNLRALGLYQRRGYRLERIIHDAVTRARKLKATIPHVGYDKIPLLDEILLIKKLKEQK</sequence>
<dbReference type="PROSITE" id="PS51186">
    <property type="entry name" value="GNAT"/>
    <property type="match status" value="1"/>
</dbReference>
<keyword evidence="3" id="KW-1185">Reference proteome</keyword>
<evidence type="ECO:0000313" key="3">
    <source>
        <dbReference type="Proteomes" id="UP001219957"/>
    </source>
</evidence>
<evidence type="ECO:0000313" key="2">
    <source>
        <dbReference type="EMBL" id="WED53941.1"/>
    </source>
</evidence>
<dbReference type="InterPro" id="IPR016181">
    <property type="entry name" value="Acyl_CoA_acyltransferase"/>
</dbReference>
<dbReference type="EMBL" id="CP109617">
    <property type="protein sequence ID" value="WED53941.1"/>
    <property type="molecule type" value="Genomic_DNA"/>
</dbReference>
<dbReference type="Proteomes" id="UP001219957">
    <property type="component" value="Chromosome"/>
</dbReference>
<dbReference type="RefSeq" id="WP_270812012.1">
    <property type="nucleotide sequence ID" value="NZ_CP109617.1"/>
</dbReference>
<name>A0ABY8AYA8_9BACL</name>
<reference evidence="2 3" key="1">
    <citation type="submission" date="2022-10" db="EMBL/GenBank/DDBJ databases">
        <title>Complete genome sequence of Exiguobacterium profundum TSS-3 isolated from an extremely saline-alkaline spring located in Ixtapa, Chiapas-Mexico.</title>
        <authorList>
            <person name="Rincon-Rosales R."/>
            <person name="Rogel M.A."/>
            <person name="Rincon-Molina C.I."/>
            <person name="Guerrero G."/>
            <person name="Manzano-Gomez L.A."/>
            <person name="Lopez-Lopez A."/>
            <person name="Rincon Molina F.A."/>
            <person name="Martinez-Romero E."/>
        </authorList>
    </citation>
    <scope>NUCLEOTIDE SEQUENCE [LARGE SCALE GENOMIC DNA]</scope>
    <source>
        <strain evidence="2 3">TSS-3</strain>
    </source>
</reference>
<protein>
    <submittedName>
        <fullName evidence="2">GNAT family N-acetyltransferase</fullName>
    </submittedName>
</protein>
<feature type="domain" description="N-acetyltransferase" evidence="1">
    <location>
        <begin position="1"/>
        <end position="136"/>
    </location>
</feature>
<accession>A0ABY8AYA8</accession>
<gene>
    <name evidence="2" type="ORF">OE059_07705</name>
</gene>
<dbReference type="InterPro" id="IPR000182">
    <property type="entry name" value="GNAT_dom"/>
</dbReference>
<proteinExistence type="predicted"/>
<evidence type="ECO:0000259" key="1">
    <source>
        <dbReference type="PROSITE" id="PS51186"/>
    </source>
</evidence>
<organism evidence="2 3">
    <name type="scientific">Exiguobacterium profundum</name>
    <dbReference type="NCBI Taxonomy" id="307643"/>
    <lineage>
        <taxon>Bacteria</taxon>
        <taxon>Bacillati</taxon>
        <taxon>Bacillota</taxon>
        <taxon>Bacilli</taxon>
        <taxon>Bacillales</taxon>
        <taxon>Bacillales Family XII. Incertae Sedis</taxon>
        <taxon>Exiguobacterium</taxon>
    </lineage>
</organism>